<dbReference type="Gene3D" id="3.40.50.20">
    <property type="match status" value="1"/>
</dbReference>
<dbReference type="InterPro" id="IPR020019">
    <property type="entry name" value="AcTrfase_PglD-like"/>
</dbReference>
<dbReference type="STRING" id="212667.VFDL14_15515"/>
<evidence type="ECO:0000256" key="2">
    <source>
        <dbReference type="ARBA" id="ARBA00022679"/>
    </source>
</evidence>
<keyword evidence="3" id="KW-0677">Repeat</keyword>
<evidence type="ECO:0000313" key="8">
    <source>
        <dbReference type="EMBL" id="KDN28623.1"/>
    </source>
</evidence>
<dbReference type="PANTHER" id="PTHR43300">
    <property type="entry name" value="ACETYLTRANSFERASE"/>
    <property type="match status" value="1"/>
</dbReference>
<evidence type="ECO:0000256" key="5">
    <source>
        <dbReference type="PIRSR" id="PIRSR620019-1"/>
    </source>
</evidence>
<proteinExistence type="inferred from homology"/>
<dbReference type="InterPro" id="IPR018357">
    <property type="entry name" value="Hexapep_transf_CS"/>
</dbReference>
<dbReference type="Proteomes" id="UP000027219">
    <property type="component" value="Unassembled WGS sequence"/>
</dbReference>
<dbReference type="EMBL" id="JFFR01000018">
    <property type="protein sequence ID" value="KDN28623.1"/>
    <property type="molecule type" value="Genomic_DNA"/>
</dbReference>
<dbReference type="PROSITE" id="PS00101">
    <property type="entry name" value="HEXAPEP_TRANSFERASES"/>
    <property type="match status" value="1"/>
</dbReference>
<evidence type="ECO:0000259" key="7">
    <source>
        <dbReference type="Pfam" id="PF17836"/>
    </source>
</evidence>
<feature type="active site" description="Proton acceptor" evidence="5">
    <location>
        <position position="145"/>
    </location>
</feature>
<keyword evidence="2" id="KW-0808">Transferase</keyword>
<dbReference type="OrthoDB" id="9794407at2"/>
<protein>
    <submittedName>
        <fullName evidence="8">Shikimate dehydrogenase</fullName>
    </submittedName>
</protein>
<sequence>MSNAVSKLPIVLIGGGGHASVLADILLRQGREIAAVICPDDISQRRVFSGIKQFHKDSDIEQFSPQSVSLVLGIGAMPKSNLREKIAKYFVELGYRFESVIAETAFVSEYATLENGAQIMEGAVIQPGVSIGLHSIVNTSALVEHDCQIGAHNHIAPKATLCGQVKTEYGCYVGANATVIQGVTLGTLSIVGAGAILTKPLPPQSICYPFRSIIEPY</sequence>
<dbReference type="GO" id="GO:0016746">
    <property type="term" value="F:acyltransferase activity"/>
    <property type="evidence" value="ECO:0007669"/>
    <property type="project" value="UniProtKB-KW"/>
</dbReference>
<evidence type="ECO:0000256" key="6">
    <source>
        <dbReference type="PIRSR" id="PIRSR620019-2"/>
    </source>
</evidence>
<dbReference type="AlphaFoldDB" id="A0A066UWK1"/>
<dbReference type="SUPFAM" id="SSF51161">
    <property type="entry name" value="Trimeric LpxA-like enzymes"/>
    <property type="match status" value="1"/>
</dbReference>
<feature type="domain" description="PglD N-terminal" evidence="7">
    <location>
        <begin position="10"/>
        <end position="89"/>
    </location>
</feature>
<keyword evidence="9" id="KW-1185">Reference proteome</keyword>
<evidence type="ECO:0000256" key="4">
    <source>
        <dbReference type="ARBA" id="ARBA00023315"/>
    </source>
</evidence>
<comment type="caution">
    <text evidence="8">The sequence shown here is derived from an EMBL/GenBank/DDBJ whole genome shotgun (WGS) entry which is preliminary data.</text>
</comment>
<organism evidence="8 9">
    <name type="scientific">Vibrio fortis</name>
    <dbReference type="NCBI Taxonomy" id="212667"/>
    <lineage>
        <taxon>Bacteria</taxon>
        <taxon>Pseudomonadati</taxon>
        <taxon>Pseudomonadota</taxon>
        <taxon>Gammaproteobacteria</taxon>
        <taxon>Vibrionales</taxon>
        <taxon>Vibrionaceae</taxon>
        <taxon>Vibrio</taxon>
    </lineage>
</organism>
<dbReference type="Pfam" id="PF17836">
    <property type="entry name" value="PglD_N"/>
    <property type="match status" value="1"/>
</dbReference>
<dbReference type="InterPro" id="IPR011004">
    <property type="entry name" value="Trimer_LpxA-like_sf"/>
</dbReference>
<reference evidence="8 9" key="1">
    <citation type="submission" date="2014-02" db="EMBL/GenBank/DDBJ databases">
        <title>Vibrio fortis Dalian14 Genome Sequencing.</title>
        <authorList>
            <person name="Wang Y."/>
            <person name="Song L."/>
            <person name="Liu G."/>
            <person name="Ding J."/>
        </authorList>
    </citation>
    <scope>NUCLEOTIDE SEQUENCE [LARGE SCALE GENOMIC DNA]</scope>
    <source>
        <strain evidence="8 9">Dalian14</strain>
    </source>
</reference>
<gene>
    <name evidence="8" type="ORF">VFDL14_15515</name>
</gene>
<dbReference type="Pfam" id="PF14602">
    <property type="entry name" value="Hexapep_2"/>
    <property type="match status" value="1"/>
</dbReference>
<evidence type="ECO:0000313" key="9">
    <source>
        <dbReference type="Proteomes" id="UP000027219"/>
    </source>
</evidence>
<dbReference type="InterPro" id="IPR050179">
    <property type="entry name" value="Trans_hexapeptide_repeat"/>
</dbReference>
<dbReference type="RefSeq" id="WP_032551164.1">
    <property type="nucleotide sequence ID" value="NZ_JFFR01000018.1"/>
</dbReference>
<evidence type="ECO:0000256" key="1">
    <source>
        <dbReference type="ARBA" id="ARBA00007274"/>
    </source>
</evidence>
<dbReference type="InterPro" id="IPR041561">
    <property type="entry name" value="PglD_N"/>
</dbReference>
<feature type="site" description="Increases basicity of active site His" evidence="5">
    <location>
        <position position="146"/>
    </location>
</feature>
<keyword evidence="4" id="KW-0012">Acyltransferase</keyword>
<dbReference type="CDD" id="cd03360">
    <property type="entry name" value="LbH_AT_putative"/>
    <property type="match status" value="1"/>
</dbReference>
<dbReference type="NCBIfam" id="TIGR03570">
    <property type="entry name" value="NeuD_NnaD"/>
    <property type="match status" value="1"/>
</dbReference>
<name>A0A066UWK1_9VIBR</name>
<dbReference type="Gene3D" id="2.160.10.10">
    <property type="entry name" value="Hexapeptide repeat proteins"/>
    <property type="match status" value="1"/>
</dbReference>
<dbReference type="InterPro" id="IPR001451">
    <property type="entry name" value="Hexapep"/>
</dbReference>
<feature type="binding site" evidence="6">
    <location>
        <position position="154"/>
    </location>
    <ligand>
        <name>acetyl-CoA</name>
        <dbReference type="ChEBI" id="CHEBI:57288"/>
    </ligand>
</feature>
<dbReference type="PANTHER" id="PTHR43300:SF7">
    <property type="entry name" value="UDP-N-ACETYLBACILLOSAMINE N-ACETYLTRANSFERASE"/>
    <property type="match status" value="1"/>
</dbReference>
<evidence type="ECO:0000256" key="3">
    <source>
        <dbReference type="ARBA" id="ARBA00022737"/>
    </source>
</evidence>
<accession>A0A066UWK1</accession>
<comment type="similarity">
    <text evidence="1">Belongs to the transferase hexapeptide repeat family.</text>
</comment>